<accession>A0A286G7W6</accession>
<evidence type="ECO:0008006" key="3">
    <source>
        <dbReference type="Google" id="ProtNLM"/>
    </source>
</evidence>
<evidence type="ECO:0000313" key="1">
    <source>
        <dbReference type="EMBL" id="SOD91613.1"/>
    </source>
</evidence>
<dbReference type="Proteomes" id="UP000219621">
    <property type="component" value="Unassembled WGS sequence"/>
</dbReference>
<protein>
    <recommendedName>
        <fullName evidence="3">PAS domain-containing protein</fullName>
    </recommendedName>
</protein>
<reference evidence="1 2" key="1">
    <citation type="submission" date="2017-09" db="EMBL/GenBank/DDBJ databases">
        <authorList>
            <person name="Ehlers B."/>
            <person name="Leendertz F.H."/>
        </authorList>
    </citation>
    <scope>NUCLEOTIDE SEQUENCE [LARGE SCALE GENOMIC DNA]</scope>
    <source>
        <strain evidence="1 2">USBA 140</strain>
    </source>
</reference>
<evidence type="ECO:0000313" key="2">
    <source>
        <dbReference type="Proteomes" id="UP000219621"/>
    </source>
</evidence>
<dbReference type="EMBL" id="OCNJ01000002">
    <property type="protein sequence ID" value="SOD91613.1"/>
    <property type="molecule type" value="Genomic_DNA"/>
</dbReference>
<organism evidence="1 2">
    <name type="scientific">Caenispirillum bisanense</name>
    <dbReference type="NCBI Taxonomy" id="414052"/>
    <lineage>
        <taxon>Bacteria</taxon>
        <taxon>Pseudomonadati</taxon>
        <taxon>Pseudomonadota</taxon>
        <taxon>Alphaproteobacteria</taxon>
        <taxon>Rhodospirillales</taxon>
        <taxon>Novispirillaceae</taxon>
        <taxon>Caenispirillum</taxon>
    </lineage>
</organism>
<gene>
    <name evidence="1" type="ORF">SAMN05421508_10218</name>
</gene>
<sequence length="192" mass="21556">MTAPHAFPACHTPLHSLADVTEGRRPEVMLKQSVIDSMIPPLRDLYALWQALGWDQGLPLVADVLRVDLARWRPNAVIIERRDGTYWYRWYGPALRAAFKTDLTGLALDSIPESTLPAGQRQLIEYEFATATERRSPVWRSYKAQFGGEDQVWQRLVLPAAPAEGEPVSLILIVAAKVETPPVTVKRIPTFS</sequence>
<dbReference type="AlphaFoldDB" id="A0A286G7W6"/>
<keyword evidence="2" id="KW-1185">Reference proteome</keyword>
<name>A0A286G7W6_9PROT</name>
<proteinExistence type="predicted"/>